<proteinExistence type="predicted"/>
<feature type="region of interest" description="Disordered" evidence="1">
    <location>
        <begin position="688"/>
        <end position="728"/>
    </location>
</feature>
<feature type="compositionally biased region" description="Basic and acidic residues" evidence="1">
    <location>
        <begin position="145"/>
        <end position="156"/>
    </location>
</feature>
<feature type="compositionally biased region" description="Basic and acidic residues" evidence="1">
    <location>
        <begin position="226"/>
        <end position="235"/>
    </location>
</feature>
<feature type="compositionally biased region" description="Low complexity" evidence="1">
    <location>
        <begin position="1109"/>
        <end position="1126"/>
    </location>
</feature>
<name>A0A1W4X1K6_AGRPL</name>
<feature type="region of interest" description="Disordered" evidence="1">
    <location>
        <begin position="1106"/>
        <end position="1151"/>
    </location>
</feature>
<dbReference type="GO" id="GO:0005829">
    <property type="term" value="C:cytosol"/>
    <property type="evidence" value="ECO:0007669"/>
    <property type="project" value="TreeGrafter"/>
</dbReference>
<dbReference type="PROSITE" id="PS50829">
    <property type="entry name" value="GYF"/>
    <property type="match status" value="1"/>
</dbReference>
<dbReference type="RefSeq" id="XP_018329969.1">
    <property type="nucleotide sequence ID" value="XM_018474467.1"/>
</dbReference>
<keyword evidence="3" id="KW-1185">Reference proteome</keyword>
<reference evidence="4" key="1">
    <citation type="submission" date="2025-08" db="UniProtKB">
        <authorList>
            <consortium name="RefSeq"/>
        </authorList>
    </citation>
    <scope>IDENTIFICATION</scope>
    <source>
        <tissue evidence="4">Entire body</tissue>
    </source>
</reference>
<dbReference type="InterPro" id="IPR051640">
    <property type="entry name" value="GRB10-interact_GYF"/>
</dbReference>
<feature type="compositionally biased region" description="Basic and acidic residues" evidence="1">
    <location>
        <begin position="306"/>
        <end position="324"/>
    </location>
</feature>
<dbReference type="InParanoid" id="A0A1W4X1K6"/>
<feature type="compositionally biased region" description="Polar residues" evidence="1">
    <location>
        <begin position="979"/>
        <end position="989"/>
    </location>
</feature>
<feature type="domain" description="GYF" evidence="2">
    <location>
        <begin position="436"/>
        <end position="484"/>
    </location>
</feature>
<feature type="compositionally biased region" description="Polar residues" evidence="1">
    <location>
        <begin position="770"/>
        <end position="782"/>
    </location>
</feature>
<evidence type="ECO:0000259" key="2">
    <source>
        <dbReference type="PROSITE" id="PS50829"/>
    </source>
</evidence>
<evidence type="ECO:0000313" key="4">
    <source>
        <dbReference type="RefSeq" id="XP_018329969.1"/>
    </source>
</evidence>
<feature type="compositionally biased region" description="Polar residues" evidence="1">
    <location>
        <begin position="719"/>
        <end position="728"/>
    </location>
</feature>
<feature type="compositionally biased region" description="Basic and acidic residues" evidence="1">
    <location>
        <begin position="341"/>
        <end position="366"/>
    </location>
</feature>
<dbReference type="PANTHER" id="PTHR14445">
    <property type="entry name" value="GRB10 INTERACTING GYF PROTEIN"/>
    <property type="match status" value="1"/>
</dbReference>
<feature type="compositionally biased region" description="Polar residues" evidence="1">
    <location>
        <begin position="280"/>
        <end position="305"/>
    </location>
</feature>
<dbReference type="Pfam" id="PF02213">
    <property type="entry name" value="GYF"/>
    <property type="match status" value="1"/>
</dbReference>
<dbReference type="PANTHER" id="PTHR14445:SF36">
    <property type="entry name" value="FI03272P-RELATED"/>
    <property type="match status" value="1"/>
</dbReference>
<dbReference type="InterPro" id="IPR003169">
    <property type="entry name" value="GYF"/>
</dbReference>
<dbReference type="SMART" id="SM00444">
    <property type="entry name" value="GYF"/>
    <property type="match status" value="1"/>
</dbReference>
<evidence type="ECO:0000313" key="3">
    <source>
        <dbReference type="Proteomes" id="UP000192223"/>
    </source>
</evidence>
<dbReference type="Gene3D" id="3.30.1490.40">
    <property type="match status" value="1"/>
</dbReference>
<sequence length="1309" mass="145815">MLIAYFVCISKISMTDSMNFGPEWLRNLSSEGSSTGGSAGGVKYQLADHRYGREEMLALFEKGLPAPSSLTSFSTLYSEQQLTPLALLPQSEEERSWQSRPIPPGTLGRGRGNSLERGRISRGRGGYQSYTRPGYEGSGGWGNGEHSEWSPRKEYSRTSSVDNWRRNRGADEEDGWRSRSGNLEKWGRSASWRESGDNADDRGAPPDRMNRGSWHEGPRGPPHRRQWGDSEDHLPEWATENPSESGGSFDASGAFHGSDDEQREQNSSSRGFKKEPPLQKSASANNMSDKLHQANSQSLKSLLKQTTEELTEKHQQEESILQEKGEEDEKEPVKENVNASKKMDKSALEPEKDPPKTDKSKVDVREINAPVTASKADDNLRSSNRVDEDFDRLQEDLVQKLVVEEDLPNKQNLDNFGLGSGHGVTHPPPNLVPPVQNSWFYQDPQGDLQGPFSSTEMAEWHKAGYFSNALLVKRQCDESFYRLGDLVSLCGGNPFLSPKPIPPLKSDVSTNVTKQLELLQRQLALNQATAMRTALGQNEFWTNLNVLQQRELLAQHMIPQPQMAPDLRYLQAASNPLMQMFNQIQQTNKLPGQPITDKPTPPIPPQLDPIQSFIQQMGGTLPTIPNPLQAAGTTHVGGLPPNNNGLPPNLHVPPAGLSFPNIPLAAAAAAAAAAASSMPSVGMQGIPTAPTTLSAGGTTSNVPHNLPPRPNPLGAVDPLSSSGASTENDPIKSLLRQLQNNKPQQPTAQTAPIDTLWQSNQQYGAVPPKSNAQSQWLPQQSNDATSASVWDLQGSTVVPMTVAPANASSPAVHDVTPPTSFNDTEIEKEFIDKKKRQKEEENAKKAKEEKEKARELEEQKKKRELEEKKRKEEQRKQEAEKKAAEERRKKEEEKIRKELEKAKREAEEKRLRELDEKRRLKEQRKAEEEAKKRTEEKRQQDEERARQEAREKEEYIRKQQEEKAKHENSIRVSRAAPWSQASPASVTGTSLAEIQRLEKEKKQEQLLHLQKQQQLLQEQQQLSGEKVSVSTMPLGWAKQPPATKKIKSLAEIQMEEQERLVKQATEARLAQIKEKEANPSTFVNATAWKGISWAIAASQWNTSGFWEETSTPKSSTQTKPSSTSTKNAVVNNQSKQASSKQSKSKAKKEEQQVMKLFGGSANSTGGGTGGNNKQDEFMEWCTKTLCKIEASIDIETFVEFLRNVESALEVRDYCKEYLGDSPSTSHFATQFLEKRRLTKPKNTTQKDDMSSPAPAITPSSHLTDFQEVKGKGKKTKKSKMTKMDKSILGFSVTAAPDRINVGDRDYVEN</sequence>
<dbReference type="GeneID" id="108740228"/>
<organism evidence="3 4">
    <name type="scientific">Agrilus planipennis</name>
    <name type="common">Emerald ash borer</name>
    <name type="synonym">Agrilus marcopoli</name>
    <dbReference type="NCBI Taxonomy" id="224129"/>
    <lineage>
        <taxon>Eukaryota</taxon>
        <taxon>Metazoa</taxon>
        <taxon>Ecdysozoa</taxon>
        <taxon>Arthropoda</taxon>
        <taxon>Hexapoda</taxon>
        <taxon>Insecta</taxon>
        <taxon>Pterygota</taxon>
        <taxon>Neoptera</taxon>
        <taxon>Endopterygota</taxon>
        <taxon>Coleoptera</taxon>
        <taxon>Polyphaga</taxon>
        <taxon>Elateriformia</taxon>
        <taxon>Buprestoidea</taxon>
        <taxon>Buprestidae</taxon>
        <taxon>Agrilinae</taxon>
        <taxon>Agrilus</taxon>
    </lineage>
</organism>
<dbReference type="CTD" id="43842"/>
<protein>
    <submittedName>
        <fullName evidence="4">GIGYF family protein CG11148 isoform X1</fullName>
    </submittedName>
</protein>
<dbReference type="SUPFAM" id="SSF55277">
    <property type="entry name" value="GYF domain"/>
    <property type="match status" value="1"/>
</dbReference>
<feature type="region of interest" description="Disordered" evidence="1">
    <location>
        <begin position="1238"/>
        <end position="1280"/>
    </location>
</feature>
<feature type="region of interest" description="Disordered" evidence="1">
    <location>
        <begin position="832"/>
        <end position="989"/>
    </location>
</feature>
<gene>
    <name evidence="4" type="primary">LOC108740228</name>
</gene>
<feature type="compositionally biased region" description="Basic and acidic residues" evidence="1">
    <location>
        <begin position="832"/>
        <end position="969"/>
    </location>
</feature>
<dbReference type="FunCoup" id="A0A1W4X1K6">
    <property type="interactions" value="851"/>
</dbReference>
<feature type="compositionally biased region" description="Basic residues" evidence="1">
    <location>
        <begin position="1271"/>
        <end position="1280"/>
    </location>
</feature>
<feature type="compositionally biased region" description="Polar residues" evidence="1">
    <location>
        <begin position="689"/>
        <end position="703"/>
    </location>
</feature>
<feature type="compositionally biased region" description="Basic and acidic residues" evidence="1">
    <location>
        <begin position="194"/>
        <end position="218"/>
    </location>
</feature>
<feature type="region of interest" description="Disordered" evidence="1">
    <location>
        <begin position="763"/>
        <end position="782"/>
    </location>
</feature>
<dbReference type="KEGG" id="apln:108740228"/>
<dbReference type="Proteomes" id="UP000192223">
    <property type="component" value="Unplaced"/>
</dbReference>
<dbReference type="OrthoDB" id="48509at2759"/>
<feature type="region of interest" description="Disordered" evidence="1">
    <location>
        <begin position="90"/>
        <end position="377"/>
    </location>
</feature>
<dbReference type="CDD" id="cd00072">
    <property type="entry name" value="GYF"/>
    <property type="match status" value="1"/>
</dbReference>
<dbReference type="InterPro" id="IPR035445">
    <property type="entry name" value="GYF-like_dom_sf"/>
</dbReference>
<accession>A0A1W4X1K6</accession>
<dbReference type="STRING" id="224129.A0A1W4X1K6"/>
<evidence type="ECO:0000256" key="1">
    <source>
        <dbReference type="SAM" id="MobiDB-lite"/>
    </source>
</evidence>